<accession>A0AA86QQG1</accession>
<dbReference type="EMBL" id="CAXDID020000035">
    <property type="protein sequence ID" value="CAL5996511.1"/>
    <property type="molecule type" value="Genomic_DNA"/>
</dbReference>
<keyword evidence="1" id="KW-0472">Membrane</keyword>
<feature type="transmembrane region" description="Helical" evidence="1">
    <location>
        <begin position="82"/>
        <end position="106"/>
    </location>
</feature>
<evidence type="ECO:0000313" key="3">
    <source>
        <dbReference type="EMBL" id="CAL5996511.1"/>
    </source>
</evidence>
<proteinExistence type="predicted"/>
<keyword evidence="1" id="KW-0812">Transmembrane</keyword>
<evidence type="ECO:0000256" key="1">
    <source>
        <dbReference type="SAM" id="Phobius"/>
    </source>
</evidence>
<keyword evidence="4" id="KW-1185">Reference proteome</keyword>
<reference evidence="2" key="1">
    <citation type="submission" date="2023-06" db="EMBL/GenBank/DDBJ databases">
        <authorList>
            <person name="Kurt Z."/>
        </authorList>
    </citation>
    <scope>NUCLEOTIDE SEQUENCE</scope>
</reference>
<name>A0AA86QQG1_9EUKA</name>
<gene>
    <name evidence="3" type="ORF">HINF_LOCUS14796</name>
    <name evidence="2" type="ORF">HINF_LOCUS51711</name>
</gene>
<evidence type="ECO:0000313" key="4">
    <source>
        <dbReference type="Proteomes" id="UP001642409"/>
    </source>
</evidence>
<evidence type="ECO:0000313" key="2">
    <source>
        <dbReference type="EMBL" id="CAI9964066.1"/>
    </source>
</evidence>
<protein>
    <submittedName>
        <fullName evidence="3">Hypothetical_protein</fullName>
    </submittedName>
</protein>
<comment type="caution">
    <text evidence="2">The sequence shown here is derived from an EMBL/GenBank/DDBJ whole genome shotgun (WGS) entry which is preliminary data.</text>
</comment>
<dbReference type="AlphaFoldDB" id="A0AA86QQG1"/>
<keyword evidence="1" id="KW-1133">Transmembrane helix</keyword>
<sequence>MKGEKQIKYYIFILVRSSVQELQVHANDHQFLDTPMYARRWQVHLRSQGNQRLGTNIQERDCFVQADLYGNPLYSQYNIHNYIGCSCIVILLYYDLLYIGSLIWYISQKSIQINQNEILLSLTPAIQEEIQMELRMPNNSNKNPPKTKRTNCLLKKSDPRKSQTRQLIQDAIPRFNLEKIRNNANAITCNSPTQQKLTSTKRSLKLTPLVRQSQRRFCEEV</sequence>
<organism evidence="2">
    <name type="scientific">Hexamita inflata</name>
    <dbReference type="NCBI Taxonomy" id="28002"/>
    <lineage>
        <taxon>Eukaryota</taxon>
        <taxon>Metamonada</taxon>
        <taxon>Diplomonadida</taxon>
        <taxon>Hexamitidae</taxon>
        <taxon>Hexamitinae</taxon>
        <taxon>Hexamita</taxon>
    </lineage>
</organism>
<reference evidence="3 4" key="2">
    <citation type="submission" date="2024-07" db="EMBL/GenBank/DDBJ databases">
        <authorList>
            <person name="Akdeniz Z."/>
        </authorList>
    </citation>
    <scope>NUCLEOTIDE SEQUENCE [LARGE SCALE GENOMIC DNA]</scope>
</reference>
<dbReference type="EMBL" id="CATOUU010000972">
    <property type="protein sequence ID" value="CAI9964066.1"/>
    <property type="molecule type" value="Genomic_DNA"/>
</dbReference>
<dbReference type="Proteomes" id="UP001642409">
    <property type="component" value="Unassembled WGS sequence"/>
</dbReference>